<keyword evidence="8" id="KW-1185">Reference proteome</keyword>
<feature type="transmembrane region" description="Helical" evidence="6">
    <location>
        <begin position="189"/>
        <end position="212"/>
    </location>
</feature>
<keyword evidence="5 6" id="KW-0472">Membrane</keyword>
<dbReference type="PANTHER" id="PTHR31885">
    <property type="entry name" value="GH04784P"/>
    <property type="match status" value="1"/>
</dbReference>
<feature type="transmembrane region" description="Helical" evidence="6">
    <location>
        <begin position="81"/>
        <end position="101"/>
    </location>
</feature>
<evidence type="ECO:0000256" key="5">
    <source>
        <dbReference type="ARBA" id="ARBA00023136"/>
    </source>
</evidence>
<comment type="caution">
    <text evidence="7">The sequence shown here is derived from an EMBL/GenBank/DDBJ whole genome shotgun (WGS) entry which is preliminary data.</text>
</comment>
<comment type="subcellular location">
    <subcellularLocation>
        <location evidence="1">Membrane</location>
        <topology evidence="1">Multi-pass membrane protein</topology>
    </subcellularLocation>
</comment>
<feature type="transmembrane region" description="Helical" evidence="6">
    <location>
        <begin position="57"/>
        <end position="75"/>
    </location>
</feature>
<dbReference type="Proteomes" id="UP000527616">
    <property type="component" value="Unassembled WGS sequence"/>
</dbReference>
<evidence type="ECO:0000256" key="4">
    <source>
        <dbReference type="ARBA" id="ARBA00022989"/>
    </source>
</evidence>
<reference evidence="7 8" key="1">
    <citation type="submission" date="2020-07" db="EMBL/GenBank/DDBJ databases">
        <title>Sequencing the genomes of 1000 actinobacteria strains.</title>
        <authorList>
            <person name="Klenk H.-P."/>
        </authorList>
    </citation>
    <scope>NUCLEOTIDE SEQUENCE [LARGE SCALE GENOMIC DNA]</scope>
    <source>
        <strain evidence="7 8">DSM 103164</strain>
    </source>
</reference>
<feature type="transmembrane region" description="Helical" evidence="6">
    <location>
        <begin position="160"/>
        <end position="177"/>
    </location>
</feature>
<dbReference type="AlphaFoldDB" id="A0A7Z0D8B7"/>
<accession>A0A7Z0D8B7</accession>
<dbReference type="GO" id="GO:0016787">
    <property type="term" value="F:hydrolase activity"/>
    <property type="evidence" value="ECO:0007669"/>
    <property type="project" value="TreeGrafter"/>
</dbReference>
<organism evidence="7 8">
    <name type="scientific">Naumannella cuiyingiana</name>
    <dbReference type="NCBI Taxonomy" id="1347891"/>
    <lineage>
        <taxon>Bacteria</taxon>
        <taxon>Bacillati</taxon>
        <taxon>Actinomycetota</taxon>
        <taxon>Actinomycetes</taxon>
        <taxon>Propionibacteriales</taxon>
        <taxon>Propionibacteriaceae</taxon>
        <taxon>Naumannella</taxon>
    </lineage>
</organism>
<evidence type="ECO:0000313" key="8">
    <source>
        <dbReference type="Proteomes" id="UP000527616"/>
    </source>
</evidence>
<protein>
    <submittedName>
        <fullName evidence="7">Putative membrane protein YhhN</fullName>
    </submittedName>
</protein>
<proteinExistence type="inferred from homology"/>
<evidence type="ECO:0000256" key="6">
    <source>
        <dbReference type="SAM" id="Phobius"/>
    </source>
</evidence>
<feature type="transmembrane region" description="Helical" evidence="6">
    <location>
        <begin position="25"/>
        <end position="45"/>
    </location>
</feature>
<dbReference type="EMBL" id="JACBZS010000001">
    <property type="protein sequence ID" value="NYI70778.1"/>
    <property type="molecule type" value="Genomic_DNA"/>
</dbReference>
<evidence type="ECO:0000256" key="2">
    <source>
        <dbReference type="ARBA" id="ARBA00007375"/>
    </source>
</evidence>
<name>A0A7Z0D8B7_9ACTN</name>
<dbReference type="GO" id="GO:0016020">
    <property type="term" value="C:membrane"/>
    <property type="evidence" value="ECO:0007669"/>
    <property type="project" value="UniProtKB-SubCell"/>
</dbReference>
<keyword evidence="3 6" id="KW-0812">Transmembrane</keyword>
<dbReference type="PANTHER" id="PTHR31885:SF6">
    <property type="entry name" value="GH04784P"/>
    <property type="match status" value="1"/>
</dbReference>
<comment type="similarity">
    <text evidence="2">Belongs to the TMEM86 family.</text>
</comment>
<feature type="transmembrane region" description="Helical" evidence="6">
    <location>
        <begin position="136"/>
        <end position="153"/>
    </location>
</feature>
<sequence>MSYAAAWAAYWITAAAHLTFQLLGLPTAAAISQVLLVPCLIVAVATSRTHSSPLRNWMLAALFFSWVGDALPKLLPPSAEIYAMIGGFFVAQLCWMIGLWRLRERSLIMTARWQLPIYLIAGMVLIGILVPTAGVLVPAVAAYGVVVIAMAVLASGLGRIGQLGGIIFLISDALIAFDRFAPWLDIPLAGPAIMATYILAQALLVTATLRYLRNRPARSRATATTLRR</sequence>
<feature type="transmembrane region" description="Helical" evidence="6">
    <location>
        <begin position="113"/>
        <end position="130"/>
    </location>
</feature>
<evidence type="ECO:0000256" key="3">
    <source>
        <dbReference type="ARBA" id="ARBA00022692"/>
    </source>
</evidence>
<evidence type="ECO:0000256" key="1">
    <source>
        <dbReference type="ARBA" id="ARBA00004141"/>
    </source>
</evidence>
<dbReference type="RefSeq" id="WP_179444688.1">
    <property type="nucleotide sequence ID" value="NZ_JACBZS010000001.1"/>
</dbReference>
<evidence type="ECO:0000313" key="7">
    <source>
        <dbReference type="EMBL" id="NYI70778.1"/>
    </source>
</evidence>
<gene>
    <name evidence="7" type="ORF">GGQ54_001338</name>
</gene>
<keyword evidence="4 6" id="KW-1133">Transmembrane helix</keyword>
<dbReference type="InterPro" id="IPR012506">
    <property type="entry name" value="TMEM86B-like"/>
</dbReference>
<dbReference type="Pfam" id="PF07947">
    <property type="entry name" value="YhhN"/>
    <property type="match status" value="1"/>
</dbReference>